<dbReference type="InterPro" id="IPR002053">
    <property type="entry name" value="Glyco_hydro_25"/>
</dbReference>
<dbReference type="EMBL" id="GL871184">
    <property type="protein sequence ID" value="EGC32614.1"/>
    <property type="molecule type" value="Genomic_DNA"/>
</dbReference>
<dbReference type="PANTHER" id="PTHR23208:SF36">
    <property type="entry name" value="LYSOZYME-RELATED"/>
    <property type="match status" value="1"/>
</dbReference>
<comment type="similarity">
    <text evidence="3">Belongs to the glycosyl hydrolase 25 family.</text>
</comment>
<dbReference type="GO" id="GO:0009253">
    <property type="term" value="P:peptidoglycan catabolic process"/>
    <property type="evidence" value="ECO:0007669"/>
    <property type="project" value="InterPro"/>
</dbReference>
<comment type="subcellular location">
    <subcellularLocation>
        <location evidence="2">Secreted</location>
    </subcellularLocation>
</comment>
<keyword evidence="7" id="KW-0081">Bacteriolytic enzyme</keyword>
<dbReference type="PROSITE" id="PS51904">
    <property type="entry name" value="GLYCOSYL_HYDROL_F25_2"/>
    <property type="match status" value="1"/>
</dbReference>
<dbReference type="FunFam" id="3.20.20.80:FF:000101">
    <property type="entry name" value="Lysozyme, putative"/>
    <property type="match status" value="1"/>
</dbReference>
<dbReference type="EC" id="3.2.1.17" evidence="4"/>
<evidence type="ECO:0000256" key="6">
    <source>
        <dbReference type="ARBA" id="ARBA00022529"/>
    </source>
</evidence>
<dbReference type="VEuPathDB" id="AmoebaDB:DICPUDRAFT_81570"/>
<dbReference type="GeneID" id="10508642"/>
<comment type="catalytic activity">
    <reaction evidence="1">
        <text>Hydrolysis of (1-&gt;4)-beta-linkages between N-acetylmuramic acid and N-acetyl-D-glucosamine residues in a peptidoglycan and between N-acetyl-D-glucosamine residues in chitodextrins.</text>
        <dbReference type="EC" id="3.2.1.17"/>
    </reaction>
</comment>
<evidence type="ECO:0000256" key="5">
    <source>
        <dbReference type="ARBA" id="ARBA00022525"/>
    </source>
</evidence>
<dbReference type="InParanoid" id="F0ZTW6"/>
<evidence type="ECO:0000256" key="2">
    <source>
        <dbReference type="ARBA" id="ARBA00004613"/>
    </source>
</evidence>
<keyword evidence="5" id="KW-0964">Secreted</keyword>
<sequence>MRLFLLLISLIFLAVQRTVAFSGIDISQAASVGFFQCAKNAGFDFAIVRGYCSTGEIDPNGAQSIINARDAGVEYVDSYLFPCSSCGNGAGQAVSLVNHLKDTGANFGMIWLDIEGPGLYWGDDQGANQAFFNELISGLESVGAHIGIYTSESQWIPIMGDWAGGASYPLWYAHYDGNPSFSDFSPFAGWSSPAIKQYNDQGLNCGVGADLNWYP</sequence>
<dbReference type="PANTHER" id="PTHR23208">
    <property type="entry name" value="LYSOZYME PROTEIN"/>
    <property type="match status" value="1"/>
</dbReference>
<dbReference type="STRING" id="5786.F0ZTW6"/>
<evidence type="ECO:0000256" key="1">
    <source>
        <dbReference type="ARBA" id="ARBA00000632"/>
    </source>
</evidence>
<dbReference type="OMA" id="YANGNQW"/>
<dbReference type="eggNOG" id="ENOG502S1SN">
    <property type="taxonomic scope" value="Eukaryota"/>
</dbReference>
<keyword evidence="9" id="KW-0378">Hydrolase</keyword>
<evidence type="ECO:0000256" key="10">
    <source>
        <dbReference type="ARBA" id="ARBA00023295"/>
    </source>
</evidence>
<dbReference type="GO" id="GO:0042742">
    <property type="term" value="P:defense response to bacterium"/>
    <property type="evidence" value="ECO:0007669"/>
    <property type="project" value="UniProtKB-KW"/>
</dbReference>
<evidence type="ECO:0000313" key="12">
    <source>
        <dbReference type="EMBL" id="EGC32614.1"/>
    </source>
</evidence>
<keyword evidence="6" id="KW-0929">Antimicrobial</keyword>
<gene>
    <name evidence="12" type="ORF">DICPUDRAFT_81570</name>
</gene>
<dbReference type="Pfam" id="PF01183">
    <property type="entry name" value="Glyco_hydro_25"/>
    <property type="match status" value="1"/>
</dbReference>
<feature type="signal peptide" evidence="11">
    <location>
        <begin position="1"/>
        <end position="20"/>
    </location>
</feature>
<dbReference type="OrthoDB" id="2251794at2759"/>
<dbReference type="GO" id="GO:0005576">
    <property type="term" value="C:extracellular region"/>
    <property type="evidence" value="ECO:0007669"/>
    <property type="project" value="UniProtKB-SubCell"/>
</dbReference>
<evidence type="ECO:0000256" key="11">
    <source>
        <dbReference type="SAM" id="SignalP"/>
    </source>
</evidence>
<accession>F0ZTW6</accession>
<proteinExistence type="inferred from homology"/>
<dbReference type="GO" id="GO:0007165">
    <property type="term" value="P:signal transduction"/>
    <property type="evidence" value="ECO:0000318"/>
    <property type="project" value="GO_Central"/>
</dbReference>
<dbReference type="GO" id="GO:0003796">
    <property type="term" value="F:lysozyme activity"/>
    <property type="evidence" value="ECO:0007669"/>
    <property type="project" value="UniProtKB-EC"/>
</dbReference>
<dbReference type="SUPFAM" id="SSF51445">
    <property type="entry name" value="(Trans)glycosidases"/>
    <property type="match status" value="1"/>
</dbReference>
<dbReference type="KEGG" id="dpp:DICPUDRAFT_81570"/>
<evidence type="ECO:0000256" key="9">
    <source>
        <dbReference type="ARBA" id="ARBA00022801"/>
    </source>
</evidence>
<keyword evidence="8 11" id="KW-0732">Signal</keyword>
<reference evidence="13" key="1">
    <citation type="journal article" date="2011" name="Genome Biol.">
        <title>Comparative genomics of the social amoebae Dictyostelium discoideum and Dictyostelium purpureum.</title>
        <authorList>
            <consortium name="US DOE Joint Genome Institute (JGI-PGF)"/>
            <person name="Sucgang R."/>
            <person name="Kuo A."/>
            <person name="Tian X."/>
            <person name="Salerno W."/>
            <person name="Parikh A."/>
            <person name="Feasley C.L."/>
            <person name="Dalin E."/>
            <person name="Tu H."/>
            <person name="Huang E."/>
            <person name="Barry K."/>
            <person name="Lindquist E."/>
            <person name="Shapiro H."/>
            <person name="Bruce D."/>
            <person name="Schmutz J."/>
            <person name="Salamov A."/>
            <person name="Fey P."/>
            <person name="Gaudet P."/>
            <person name="Anjard C."/>
            <person name="Babu M.M."/>
            <person name="Basu S."/>
            <person name="Bushmanova Y."/>
            <person name="van der Wel H."/>
            <person name="Katoh-Kurasawa M."/>
            <person name="Dinh C."/>
            <person name="Coutinho P.M."/>
            <person name="Saito T."/>
            <person name="Elias M."/>
            <person name="Schaap P."/>
            <person name="Kay R.R."/>
            <person name="Henrissat B."/>
            <person name="Eichinger L."/>
            <person name="Rivero F."/>
            <person name="Putnam N.H."/>
            <person name="West C.M."/>
            <person name="Loomis W.F."/>
            <person name="Chisholm R.L."/>
            <person name="Shaulsky G."/>
            <person name="Strassmann J.E."/>
            <person name="Queller D.C."/>
            <person name="Kuspa A."/>
            <person name="Grigoriev I.V."/>
        </authorList>
    </citation>
    <scope>NUCLEOTIDE SEQUENCE [LARGE SCALE GENOMIC DNA]</scope>
    <source>
        <strain evidence="13">QSDP1</strain>
    </source>
</reference>
<evidence type="ECO:0000256" key="4">
    <source>
        <dbReference type="ARBA" id="ARBA00012732"/>
    </source>
</evidence>
<dbReference type="InterPro" id="IPR017853">
    <property type="entry name" value="GH"/>
</dbReference>
<dbReference type="FunCoup" id="F0ZTW6">
    <property type="interactions" value="1"/>
</dbReference>
<evidence type="ECO:0000256" key="8">
    <source>
        <dbReference type="ARBA" id="ARBA00022729"/>
    </source>
</evidence>
<dbReference type="RefSeq" id="XP_003290866.1">
    <property type="nucleotide sequence ID" value="XM_003290818.1"/>
</dbReference>
<evidence type="ECO:0000313" key="13">
    <source>
        <dbReference type="Proteomes" id="UP000001064"/>
    </source>
</evidence>
<evidence type="ECO:0000256" key="7">
    <source>
        <dbReference type="ARBA" id="ARBA00022638"/>
    </source>
</evidence>
<keyword evidence="13" id="KW-1185">Reference proteome</keyword>
<dbReference type="GO" id="GO:0016998">
    <property type="term" value="P:cell wall macromolecule catabolic process"/>
    <property type="evidence" value="ECO:0007669"/>
    <property type="project" value="InterPro"/>
</dbReference>
<protein>
    <recommendedName>
        <fullName evidence="4">lysozyme</fullName>
        <ecNumber evidence="4">3.2.1.17</ecNumber>
    </recommendedName>
</protein>
<name>F0ZTW6_DICPU</name>
<organism evidence="12 13">
    <name type="scientific">Dictyostelium purpureum</name>
    <name type="common">Slime mold</name>
    <dbReference type="NCBI Taxonomy" id="5786"/>
    <lineage>
        <taxon>Eukaryota</taxon>
        <taxon>Amoebozoa</taxon>
        <taxon>Evosea</taxon>
        <taxon>Eumycetozoa</taxon>
        <taxon>Dictyostelia</taxon>
        <taxon>Dictyosteliales</taxon>
        <taxon>Dictyosteliaceae</taxon>
        <taxon>Dictyostelium</taxon>
    </lineage>
</organism>
<feature type="chain" id="PRO_5003265395" description="lysozyme" evidence="11">
    <location>
        <begin position="21"/>
        <end position="215"/>
    </location>
</feature>
<keyword evidence="10" id="KW-0326">Glycosidase</keyword>
<dbReference type="GO" id="GO:0031640">
    <property type="term" value="P:killing of cells of another organism"/>
    <property type="evidence" value="ECO:0007669"/>
    <property type="project" value="UniProtKB-KW"/>
</dbReference>
<dbReference type="CDD" id="cd06416">
    <property type="entry name" value="GH25_Lys1-like"/>
    <property type="match status" value="1"/>
</dbReference>
<dbReference type="AlphaFoldDB" id="F0ZTW6"/>
<dbReference type="Proteomes" id="UP000001064">
    <property type="component" value="Unassembled WGS sequence"/>
</dbReference>
<evidence type="ECO:0000256" key="3">
    <source>
        <dbReference type="ARBA" id="ARBA00010646"/>
    </source>
</evidence>
<dbReference type="Gene3D" id="3.20.20.80">
    <property type="entry name" value="Glycosidases"/>
    <property type="match status" value="1"/>
</dbReference>
<dbReference type="InterPro" id="IPR051595">
    <property type="entry name" value="GH25_Enzymes"/>
</dbReference>